<feature type="domain" description="Bicarbonate transporter-like transmembrane" evidence="7">
    <location>
        <begin position="186"/>
        <end position="361"/>
    </location>
</feature>
<feature type="transmembrane region" description="Helical" evidence="6">
    <location>
        <begin position="187"/>
        <end position="207"/>
    </location>
</feature>
<dbReference type="RefSeq" id="XP_064769650.1">
    <property type="nucleotide sequence ID" value="XM_064909391.1"/>
</dbReference>
<dbReference type="Proteomes" id="UP001498771">
    <property type="component" value="Unassembled WGS sequence"/>
</dbReference>
<dbReference type="PANTHER" id="PTHR11453">
    <property type="entry name" value="ANION EXCHANGE PROTEIN"/>
    <property type="match status" value="1"/>
</dbReference>
<feature type="transmembrane region" description="Helical" evidence="6">
    <location>
        <begin position="277"/>
        <end position="298"/>
    </location>
</feature>
<keyword evidence="9" id="KW-1185">Reference proteome</keyword>
<gene>
    <name evidence="8" type="ORF">BZA70DRAFT_108523</name>
</gene>
<keyword evidence="2 6" id="KW-0812">Transmembrane</keyword>
<feature type="transmembrane region" description="Helical" evidence="6">
    <location>
        <begin position="219"/>
        <end position="239"/>
    </location>
</feature>
<feature type="domain" description="Bicarbonate transporter-like transmembrane" evidence="7">
    <location>
        <begin position="11"/>
        <end position="180"/>
    </location>
</feature>
<feature type="transmembrane region" description="Helical" evidence="6">
    <location>
        <begin position="477"/>
        <end position="495"/>
    </location>
</feature>
<dbReference type="Pfam" id="PF00955">
    <property type="entry name" value="HCO3_cotransp"/>
    <property type="match status" value="3"/>
</dbReference>
<evidence type="ECO:0000313" key="9">
    <source>
        <dbReference type="Proteomes" id="UP001498771"/>
    </source>
</evidence>
<dbReference type="Gene3D" id="1.10.287.570">
    <property type="entry name" value="Helical hairpin bin"/>
    <property type="match status" value="1"/>
</dbReference>
<keyword evidence="4 6" id="KW-0472">Membrane</keyword>
<dbReference type="InterPro" id="IPR011531">
    <property type="entry name" value="HCO3_transpt-like_TM_dom"/>
</dbReference>
<comment type="caution">
    <text evidence="8">The sequence shown here is derived from an EMBL/GenBank/DDBJ whole genome shotgun (WGS) entry which is preliminary data.</text>
</comment>
<feature type="transmembrane region" description="Helical" evidence="6">
    <location>
        <begin position="44"/>
        <end position="62"/>
    </location>
</feature>
<evidence type="ECO:0000256" key="5">
    <source>
        <dbReference type="SAM" id="MobiDB-lite"/>
    </source>
</evidence>
<feature type="transmembrane region" description="Helical" evidence="6">
    <location>
        <begin position="420"/>
        <end position="444"/>
    </location>
</feature>
<evidence type="ECO:0000256" key="4">
    <source>
        <dbReference type="ARBA" id="ARBA00023136"/>
    </source>
</evidence>
<feature type="transmembrane region" description="Helical" evidence="6">
    <location>
        <begin position="74"/>
        <end position="100"/>
    </location>
</feature>
<feature type="transmembrane region" description="Helical" evidence="6">
    <location>
        <begin position="501"/>
        <end position="521"/>
    </location>
</feature>
<feature type="transmembrane region" description="Helical" evidence="6">
    <location>
        <begin position="120"/>
        <end position="142"/>
    </location>
</feature>
<dbReference type="PANTHER" id="PTHR11453:SF82">
    <property type="entry name" value="BORON TRANSPORTER 1"/>
    <property type="match status" value="1"/>
</dbReference>
<feature type="domain" description="Bicarbonate transporter-like transmembrane" evidence="7">
    <location>
        <begin position="394"/>
        <end position="532"/>
    </location>
</feature>
<comment type="subcellular location">
    <subcellularLocation>
        <location evidence="1">Membrane</location>
        <topology evidence="1">Multi-pass membrane protein</topology>
    </subcellularLocation>
</comment>
<accession>A0ABR1F9U0</accession>
<reference evidence="8 9" key="1">
    <citation type="submission" date="2024-03" db="EMBL/GenBank/DDBJ databases">
        <title>Genome-scale model development and genomic sequencing of the oleaginous clade Lipomyces.</title>
        <authorList>
            <consortium name="Lawrence Berkeley National Laboratory"/>
            <person name="Czajka J.J."/>
            <person name="Han Y."/>
            <person name="Kim J."/>
            <person name="Mondo S.J."/>
            <person name="Hofstad B.A."/>
            <person name="Robles A."/>
            <person name="Haridas S."/>
            <person name="Riley R."/>
            <person name="LaButti K."/>
            <person name="Pangilinan J."/>
            <person name="Andreopoulos W."/>
            <person name="Lipzen A."/>
            <person name="Yan J."/>
            <person name="Wang M."/>
            <person name="Ng V."/>
            <person name="Grigoriev I.V."/>
            <person name="Spatafora J.W."/>
            <person name="Magnuson J.K."/>
            <person name="Baker S.E."/>
            <person name="Pomraning K.R."/>
        </authorList>
    </citation>
    <scope>NUCLEOTIDE SEQUENCE [LARGE SCALE GENOMIC DNA]</scope>
    <source>
        <strain evidence="8 9">Phaff 52-87</strain>
    </source>
</reference>
<protein>
    <submittedName>
        <fullName evidence="8">HCO3 transporter family protein</fullName>
    </submittedName>
</protein>
<feature type="region of interest" description="Disordered" evidence="5">
    <location>
        <begin position="366"/>
        <end position="388"/>
    </location>
</feature>
<sequence>MKSVSLFGIHFFRGMVNDVRQRLPYYVPDWTTDALNYRIVPATIYMYFANILPAIAFALDMFSKTHNSYGVNEILLASVLGSLLFAVFGGQPLCIVGVTGPISVFNYTVYEIMVPRGTPYFQFMCWICLWSMVMHFIIAITNAVNGLRYVTRFSCDIFGFYVAFIYLQKGIQVLTRQFERSDSEGFISIMIALLVLIFGYLCHIIGNNSPLFWRPIRRFIADYGTPLIVVFFTGFIHIGKLRNYDIQRLPIGATFVPTAGSTASRPHGWFIHFWHDISVGDVFLAIPFALLLTILFYFDHNVSSLVCQGREFPLKKPAAFHWDFFLLGICTGIAGILGIPAPNGLIPQAPFHTISLCVVKDRRVGSAADDDDDSHRIEDGIDDDDSGSDKFESVVVKVIEQRVSNFAHGLMILGTMSRPLLVVLGLVPQAVLAGLFWIMGLGALQSNGVIQKLYFIFKDRSLTPRSDPLRRVRKRSLYLFVAFELIAFGATFAITQTIAAVGFPAILLGFAAFAILLPRIFEQSELEILDSATASEFTMQSVTGGGGGGRPSDSSNSSSGGGSRECDIDDYADVRRQSEKDAPVRNDRSTDAELSLSVADAIERGKRSTIARRRKSRSDG</sequence>
<dbReference type="InterPro" id="IPR003020">
    <property type="entry name" value="HCO3_transpt_euk"/>
</dbReference>
<evidence type="ECO:0000259" key="7">
    <source>
        <dbReference type="Pfam" id="PF00955"/>
    </source>
</evidence>
<dbReference type="GeneID" id="90034903"/>
<evidence type="ECO:0000256" key="6">
    <source>
        <dbReference type="SAM" id="Phobius"/>
    </source>
</evidence>
<evidence type="ECO:0000256" key="1">
    <source>
        <dbReference type="ARBA" id="ARBA00004141"/>
    </source>
</evidence>
<feature type="region of interest" description="Disordered" evidence="5">
    <location>
        <begin position="540"/>
        <end position="593"/>
    </location>
</feature>
<feature type="compositionally biased region" description="Basic and acidic residues" evidence="5">
    <location>
        <begin position="572"/>
        <end position="591"/>
    </location>
</feature>
<feature type="transmembrane region" description="Helical" evidence="6">
    <location>
        <begin position="319"/>
        <end position="341"/>
    </location>
</feature>
<evidence type="ECO:0000256" key="3">
    <source>
        <dbReference type="ARBA" id="ARBA00022989"/>
    </source>
</evidence>
<name>A0ABR1F9U0_9ASCO</name>
<keyword evidence="3 6" id="KW-1133">Transmembrane helix</keyword>
<evidence type="ECO:0000313" key="8">
    <source>
        <dbReference type="EMBL" id="KAK7206617.1"/>
    </source>
</evidence>
<organism evidence="8 9">
    <name type="scientific">Myxozyma melibiosi</name>
    <dbReference type="NCBI Taxonomy" id="54550"/>
    <lineage>
        <taxon>Eukaryota</taxon>
        <taxon>Fungi</taxon>
        <taxon>Dikarya</taxon>
        <taxon>Ascomycota</taxon>
        <taxon>Saccharomycotina</taxon>
        <taxon>Lipomycetes</taxon>
        <taxon>Lipomycetales</taxon>
        <taxon>Lipomycetaceae</taxon>
        <taxon>Myxozyma</taxon>
    </lineage>
</organism>
<evidence type="ECO:0000256" key="2">
    <source>
        <dbReference type="ARBA" id="ARBA00022692"/>
    </source>
</evidence>
<proteinExistence type="predicted"/>
<dbReference type="EMBL" id="JBBJBU010000002">
    <property type="protein sequence ID" value="KAK7206617.1"/>
    <property type="molecule type" value="Genomic_DNA"/>
</dbReference>